<dbReference type="EMBL" id="LR699553">
    <property type="protein sequence ID" value="VVD27066.1"/>
    <property type="molecule type" value="Genomic_DNA"/>
</dbReference>
<evidence type="ECO:0000256" key="5">
    <source>
        <dbReference type="ARBA" id="ARBA00022692"/>
    </source>
</evidence>
<feature type="domain" description="Porin" evidence="12">
    <location>
        <begin position="12"/>
        <end position="315"/>
    </location>
</feature>
<keyword evidence="6 11" id="KW-0732">Signal</keyword>
<dbReference type="Pfam" id="PF13609">
    <property type="entry name" value="Porin_4"/>
    <property type="match status" value="1"/>
</dbReference>
<evidence type="ECO:0000256" key="4">
    <source>
        <dbReference type="ARBA" id="ARBA00022452"/>
    </source>
</evidence>
<dbReference type="InterPro" id="IPR050298">
    <property type="entry name" value="Gram-neg_bact_OMP"/>
</dbReference>
<dbReference type="PANTHER" id="PTHR34501">
    <property type="entry name" value="PROTEIN YDDL-RELATED"/>
    <property type="match status" value="1"/>
</dbReference>
<protein>
    <submittedName>
        <fullName evidence="13">Porin</fullName>
    </submittedName>
</protein>
<evidence type="ECO:0000256" key="9">
    <source>
        <dbReference type="ARBA" id="ARBA00023136"/>
    </source>
</evidence>
<dbReference type="GO" id="GO:0009279">
    <property type="term" value="C:cell outer membrane"/>
    <property type="evidence" value="ECO:0007669"/>
    <property type="project" value="UniProtKB-SubCell"/>
</dbReference>
<dbReference type="GO" id="GO:0006811">
    <property type="term" value="P:monoatomic ion transport"/>
    <property type="evidence" value="ECO:0007669"/>
    <property type="project" value="UniProtKB-KW"/>
</dbReference>
<keyword evidence="5" id="KW-0812">Transmembrane</keyword>
<accession>A0A5Q4ZD11</accession>
<dbReference type="GO" id="GO:0015288">
    <property type="term" value="F:porin activity"/>
    <property type="evidence" value="ECO:0007669"/>
    <property type="project" value="UniProtKB-KW"/>
</dbReference>
<dbReference type="RefSeq" id="WP_165184463.1">
    <property type="nucleotide sequence ID" value="NZ_LR699553.1"/>
</dbReference>
<keyword evidence="10" id="KW-0998">Cell outer membrane</keyword>
<dbReference type="InterPro" id="IPR023614">
    <property type="entry name" value="Porin_dom_sf"/>
</dbReference>
<evidence type="ECO:0000256" key="3">
    <source>
        <dbReference type="ARBA" id="ARBA00022448"/>
    </source>
</evidence>
<dbReference type="CDD" id="cd00342">
    <property type="entry name" value="gram_neg_porins"/>
    <property type="match status" value="1"/>
</dbReference>
<keyword evidence="9" id="KW-0472">Membrane</keyword>
<dbReference type="AlphaFoldDB" id="A0A5Q4ZD11"/>
<dbReference type="KEGG" id="pdio:PDMSB3_0604"/>
<keyword evidence="4" id="KW-1134">Transmembrane beta strand</keyword>
<evidence type="ECO:0000256" key="6">
    <source>
        <dbReference type="ARBA" id="ARBA00022729"/>
    </source>
</evidence>
<dbReference type="InterPro" id="IPR033900">
    <property type="entry name" value="Gram_neg_porin_domain"/>
</dbReference>
<evidence type="ECO:0000313" key="13">
    <source>
        <dbReference type="EMBL" id="VVD27066.1"/>
    </source>
</evidence>
<keyword evidence="3" id="KW-0813">Transport</keyword>
<evidence type="ECO:0000256" key="10">
    <source>
        <dbReference type="ARBA" id="ARBA00023237"/>
    </source>
</evidence>
<dbReference type="PANTHER" id="PTHR34501:SF9">
    <property type="entry name" value="MAJOR OUTER MEMBRANE PROTEIN P.IA"/>
    <property type="match status" value="1"/>
</dbReference>
<name>A0A5Q4ZD11_9BURK</name>
<feature type="signal peptide" evidence="11">
    <location>
        <begin position="1"/>
        <end position="19"/>
    </location>
</feature>
<comment type="subunit">
    <text evidence="2">Homotrimer.</text>
</comment>
<gene>
    <name evidence="13" type="ORF">PDMSB3_0604</name>
</gene>
<evidence type="ECO:0000256" key="2">
    <source>
        <dbReference type="ARBA" id="ARBA00011233"/>
    </source>
</evidence>
<evidence type="ECO:0000256" key="8">
    <source>
        <dbReference type="ARBA" id="ARBA00023114"/>
    </source>
</evidence>
<keyword evidence="8" id="KW-0626">Porin</keyword>
<comment type="subcellular location">
    <subcellularLocation>
        <location evidence="1">Cell outer membrane</location>
        <topology evidence="1">Multi-pass membrane protein</topology>
    </subcellularLocation>
</comment>
<keyword evidence="14" id="KW-1185">Reference proteome</keyword>
<reference evidence="13 14" key="1">
    <citation type="submission" date="2019-08" db="EMBL/GenBank/DDBJ databases">
        <authorList>
            <person name="Herpell B J."/>
        </authorList>
    </citation>
    <scope>NUCLEOTIDE SEQUENCE [LARGE SCALE GENOMIC DNA]</scope>
    <source>
        <strain evidence="14">Msb3</strain>
    </source>
</reference>
<dbReference type="GO" id="GO:0046930">
    <property type="term" value="C:pore complex"/>
    <property type="evidence" value="ECO:0007669"/>
    <property type="project" value="UniProtKB-KW"/>
</dbReference>
<sequence length="349" mass="36443">MKKTATIFFFSSVSGLAFAQSSVTLYGLVDAGVTYTNNVQSGSSHGANVQFVSGSAQGDRWGMKGTEDIGGQQHVDFVLENGFQLSNGALGQGGLEFGRQAYVGLSGPWGALTLGRQYDFIGDQMPAYAVASNTPAGLLAWSLPAYAAGGYALDNRVWGDQTNNAVKYMTPTFAGFSAGAMFGFGNTPGSVATNSTSSFIVNYANGPFMASLAYYGQHNVAGGGNSQEFAGGAAYVIGQARLFGLVTDVRLSGGNRPRATTAETGVTYRLTPAFQFGGGLQFQKRNNNLASANQLTLTADYSLSKRTDVYAVAALAHDHAFGAQVQAALGDPSSSDVQSGVRVGIRHRF</sequence>
<evidence type="ECO:0000256" key="7">
    <source>
        <dbReference type="ARBA" id="ARBA00023065"/>
    </source>
</evidence>
<dbReference type="Proteomes" id="UP000325811">
    <property type="component" value="Chromosome I"/>
</dbReference>
<keyword evidence="7" id="KW-0406">Ion transport</keyword>
<dbReference type="SUPFAM" id="SSF56935">
    <property type="entry name" value="Porins"/>
    <property type="match status" value="1"/>
</dbReference>
<dbReference type="Gene3D" id="2.40.160.10">
    <property type="entry name" value="Porin"/>
    <property type="match status" value="1"/>
</dbReference>
<evidence type="ECO:0000256" key="11">
    <source>
        <dbReference type="SAM" id="SignalP"/>
    </source>
</evidence>
<evidence type="ECO:0000256" key="1">
    <source>
        <dbReference type="ARBA" id="ARBA00004571"/>
    </source>
</evidence>
<evidence type="ECO:0000259" key="12">
    <source>
        <dbReference type="Pfam" id="PF13609"/>
    </source>
</evidence>
<feature type="chain" id="PRO_5024974781" evidence="11">
    <location>
        <begin position="20"/>
        <end position="349"/>
    </location>
</feature>
<evidence type="ECO:0000313" key="14">
    <source>
        <dbReference type="Proteomes" id="UP000325811"/>
    </source>
</evidence>
<proteinExistence type="predicted"/>
<organism evidence="13 14">
    <name type="scientific">Paraburkholderia dioscoreae</name>
    <dbReference type="NCBI Taxonomy" id="2604047"/>
    <lineage>
        <taxon>Bacteria</taxon>
        <taxon>Pseudomonadati</taxon>
        <taxon>Pseudomonadota</taxon>
        <taxon>Betaproteobacteria</taxon>
        <taxon>Burkholderiales</taxon>
        <taxon>Burkholderiaceae</taxon>
        <taxon>Paraburkholderia</taxon>
    </lineage>
</organism>